<dbReference type="SUPFAM" id="SSF50978">
    <property type="entry name" value="WD40 repeat-like"/>
    <property type="match status" value="1"/>
</dbReference>
<reference evidence="2 3" key="1">
    <citation type="submission" date="2019-08" db="EMBL/GenBank/DDBJ databases">
        <title>Actinomadura sp. nov. CYP1-5 isolated from mountain soil.</title>
        <authorList>
            <person name="Songsumanus A."/>
            <person name="Kuncharoen N."/>
            <person name="Kudo T."/>
            <person name="Yuki M."/>
            <person name="Igarashi Y."/>
            <person name="Tanasupawat S."/>
        </authorList>
    </citation>
    <scope>NUCLEOTIDE SEQUENCE [LARGE SCALE GENOMIC DNA]</scope>
    <source>
        <strain evidence="2 3">CYP1-5</strain>
    </source>
</reference>
<dbReference type="PROSITE" id="PS50082">
    <property type="entry name" value="WD_REPEATS_2"/>
    <property type="match status" value="2"/>
</dbReference>
<dbReference type="PANTHER" id="PTHR14604">
    <property type="entry name" value="WD40 REPEAT PF20"/>
    <property type="match status" value="1"/>
</dbReference>
<sequence length="114" mass="12206">MTGDGGLATTLGPRGALRVWDVPGGRLLHTLSGSSTSLARCAGDDRFALSGEDDGTLRMWDVPSGRRLLTVDAHTTPVQRVRLSAGATVAVSQARDGTMRAWDIDWDYEFADDT</sequence>
<comment type="caution">
    <text evidence="2">The sequence shown here is derived from an EMBL/GenBank/DDBJ whole genome shotgun (WGS) entry which is preliminary data.</text>
</comment>
<keyword evidence="1" id="KW-0853">WD repeat</keyword>
<protein>
    <submittedName>
        <fullName evidence="2">Uncharacterized protein</fullName>
    </submittedName>
</protein>
<proteinExistence type="predicted"/>
<name>A0A5D3F3F3_9ACTN</name>
<gene>
    <name evidence="2" type="ORF">FXF68_41640</name>
</gene>
<evidence type="ECO:0000313" key="2">
    <source>
        <dbReference type="EMBL" id="TYK42683.1"/>
    </source>
</evidence>
<organism evidence="2 3">
    <name type="scientific">Actinomadura decatromicini</name>
    <dbReference type="NCBI Taxonomy" id="2604572"/>
    <lineage>
        <taxon>Bacteria</taxon>
        <taxon>Bacillati</taxon>
        <taxon>Actinomycetota</taxon>
        <taxon>Actinomycetes</taxon>
        <taxon>Streptosporangiales</taxon>
        <taxon>Thermomonosporaceae</taxon>
        <taxon>Actinomadura</taxon>
    </lineage>
</organism>
<keyword evidence="3" id="KW-1185">Reference proteome</keyword>
<dbReference type="InterPro" id="IPR015943">
    <property type="entry name" value="WD40/YVTN_repeat-like_dom_sf"/>
</dbReference>
<dbReference type="InterPro" id="IPR050995">
    <property type="entry name" value="WD-F-box_domain-protein"/>
</dbReference>
<dbReference type="Gene3D" id="2.130.10.10">
    <property type="entry name" value="YVTN repeat-like/Quinoprotein amine dehydrogenase"/>
    <property type="match status" value="1"/>
</dbReference>
<dbReference type="InterPro" id="IPR001680">
    <property type="entry name" value="WD40_rpt"/>
</dbReference>
<dbReference type="RefSeq" id="WP_148768350.1">
    <property type="nucleotide sequence ID" value="NZ_VSRQ01000016.1"/>
</dbReference>
<evidence type="ECO:0000313" key="3">
    <source>
        <dbReference type="Proteomes" id="UP000323505"/>
    </source>
</evidence>
<feature type="repeat" description="WD" evidence="1">
    <location>
        <begin position="44"/>
        <end position="70"/>
    </location>
</feature>
<dbReference type="EMBL" id="VSRQ01000016">
    <property type="protein sequence ID" value="TYK42683.1"/>
    <property type="molecule type" value="Genomic_DNA"/>
</dbReference>
<dbReference type="InterPro" id="IPR036322">
    <property type="entry name" value="WD40_repeat_dom_sf"/>
</dbReference>
<dbReference type="Pfam" id="PF00400">
    <property type="entry name" value="WD40"/>
    <property type="match status" value="2"/>
</dbReference>
<dbReference type="PROSITE" id="PS50294">
    <property type="entry name" value="WD_REPEATS_REGION"/>
    <property type="match status" value="1"/>
</dbReference>
<accession>A0A5D3F3F3</accession>
<dbReference type="SMART" id="SM00320">
    <property type="entry name" value="WD40"/>
    <property type="match status" value="2"/>
</dbReference>
<dbReference type="Proteomes" id="UP000323505">
    <property type="component" value="Unassembled WGS sequence"/>
</dbReference>
<evidence type="ECO:0000256" key="1">
    <source>
        <dbReference type="PROSITE-ProRule" id="PRU00221"/>
    </source>
</evidence>
<dbReference type="PANTHER" id="PTHR14604:SF4">
    <property type="entry name" value="F-BOX DOMAIN-CONTAINING PROTEIN"/>
    <property type="match status" value="1"/>
</dbReference>
<feature type="repeat" description="WD" evidence="1">
    <location>
        <begin position="71"/>
        <end position="105"/>
    </location>
</feature>
<dbReference type="AlphaFoldDB" id="A0A5D3F3F3"/>